<dbReference type="Proteomes" id="UP000321363">
    <property type="component" value="Unassembled WGS sequence"/>
</dbReference>
<reference evidence="2 3" key="1">
    <citation type="journal article" date="2005" name="Int. J. Syst. Evol. Microbiol.">
        <title>Bacillus litoralis sp. nov., isolated from a tidal flat of the Yellow Sea in Korea.</title>
        <authorList>
            <person name="Yoon J.H."/>
            <person name="Oh T.K."/>
        </authorList>
    </citation>
    <scope>NUCLEOTIDE SEQUENCE [LARGE SCALE GENOMIC DNA]</scope>
    <source>
        <strain evidence="2 3">SW-211</strain>
    </source>
</reference>
<dbReference type="PANTHER" id="PTHR40050:SF1">
    <property type="entry name" value="INNER SPORE COAT PROTEIN H"/>
    <property type="match status" value="1"/>
</dbReference>
<protein>
    <submittedName>
        <fullName evidence="2">Spore coat protein CotH</fullName>
    </submittedName>
</protein>
<dbReference type="RefSeq" id="WP_146950895.1">
    <property type="nucleotide sequence ID" value="NZ_VOQF01000033.1"/>
</dbReference>
<accession>A0A5C6V247</accession>
<keyword evidence="2" id="KW-0946">Virion</keyword>
<evidence type="ECO:0000313" key="2">
    <source>
        <dbReference type="EMBL" id="TXC78506.1"/>
    </source>
</evidence>
<dbReference type="PANTHER" id="PTHR40050">
    <property type="entry name" value="INNER SPORE COAT PROTEIN H"/>
    <property type="match status" value="1"/>
</dbReference>
<feature type="region of interest" description="Disordered" evidence="1">
    <location>
        <begin position="30"/>
        <end position="51"/>
    </location>
</feature>
<keyword evidence="2" id="KW-0167">Capsid protein</keyword>
<name>A0A5C6V247_9BACI</name>
<dbReference type="InterPro" id="IPR014867">
    <property type="entry name" value="Spore_coat_CotH_CotH2/3/7"/>
</dbReference>
<gene>
    <name evidence="2" type="ORF">FS935_22740</name>
</gene>
<dbReference type="AlphaFoldDB" id="A0A5C6V247"/>
<proteinExistence type="predicted"/>
<dbReference type="EMBL" id="VOQF01000033">
    <property type="protein sequence ID" value="TXC78506.1"/>
    <property type="molecule type" value="Genomic_DNA"/>
</dbReference>
<keyword evidence="3" id="KW-1185">Reference proteome</keyword>
<feature type="compositionally biased region" description="Polar residues" evidence="1">
    <location>
        <begin position="30"/>
        <end position="47"/>
    </location>
</feature>
<dbReference type="Gene3D" id="2.60.40.10">
    <property type="entry name" value="Immunoglobulins"/>
    <property type="match status" value="1"/>
</dbReference>
<sequence>MKKPPYFKTSLAVIAVFILLLVMKSYSTAPTNQQNAATKQNSTTTQVEKTEDSLVEDKRVYEGHDGNKVKHVYITVFDQNRVPDNDISFYELNESYKEYSNLDDGPKLNILFETGTDKGPEKSGFIDLGKSSPNASIELRGRSSRLEAQKSYKIRLSDNGGLWYGQTVLNLNKHADDVTRVRNKLAFDFFKEIPDLISLRTDFVQLHVKDMTNPNAGDEFVDYGLYTHVEQLNEKALAARGLNPDGHLYKAENFEFYRYHDQLKLSDDPTYDKKTFESVLKISGSEQHEELLTMLDDVNDMSKPFNEVFSKYFNEENYLTWLAVNVMFGNYDTMSTNYYLYSPLNSEKWYFIPWDFDKALGRDAERTDDFPSWHLGLQRYWGTVLHKRYLRDPQNVEKLSKKIDELTAIINEESMAKKIDEYRPIVKPYTLRNPDLKYLGIEASEFDSSYNKLKTVATRYQALYKESLQFPMPIFLHYQRENNQDVFKWETSHDLQEDTLTYHLQISTEPTFQSTILDIKDVKKFSYETDILKPGRYYWRVLVKDEEGHTQIPFDYYKDNARIIHWGVQEIIVAKGASS</sequence>
<dbReference type="OrthoDB" id="3235126at2"/>
<organism evidence="2 3">
    <name type="scientific">Metabacillus litoralis</name>
    <dbReference type="NCBI Taxonomy" id="152268"/>
    <lineage>
        <taxon>Bacteria</taxon>
        <taxon>Bacillati</taxon>
        <taxon>Bacillota</taxon>
        <taxon>Bacilli</taxon>
        <taxon>Bacillales</taxon>
        <taxon>Bacillaceae</taxon>
        <taxon>Metabacillus</taxon>
    </lineage>
</organism>
<comment type="caution">
    <text evidence="2">The sequence shown here is derived from an EMBL/GenBank/DDBJ whole genome shotgun (WGS) entry which is preliminary data.</text>
</comment>
<evidence type="ECO:0000313" key="3">
    <source>
        <dbReference type="Proteomes" id="UP000321363"/>
    </source>
</evidence>
<dbReference type="Pfam" id="PF08757">
    <property type="entry name" value="CotH"/>
    <property type="match status" value="1"/>
</dbReference>
<dbReference type="InterPro" id="IPR013783">
    <property type="entry name" value="Ig-like_fold"/>
</dbReference>
<evidence type="ECO:0000256" key="1">
    <source>
        <dbReference type="SAM" id="MobiDB-lite"/>
    </source>
</evidence>